<dbReference type="OrthoDB" id="2757214at2759"/>
<evidence type="ECO:0008006" key="6">
    <source>
        <dbReference type="Google" id="ProtNLM"/>
    </source>
</evidence>
<protein>
    <recommendedName>
        <fullName evidence="6">Mid2 domain-containing protein</fullName>
    </recommendedName>
</protein>
<keyword evidence="2" id="KW-0812">Transmembrane</keyword>
<feature type="compositionally biased region" description="Low complexity" evidence="1">
    <location>
        <begin position="313"/>
        <end position="323"/>
    </location>
</feature>
<feature type="transmembrane region" description="Helical" evidence="2">
    <location>
        <begin position="241"/>
        <end position="261"/>
    </location>
</feature>
<feature type="region of interest" description="Disordered" evidence="1">
    <location>
        <begin position="354"/>
        <end position="532"/>
    </location>
</feature>
<reference evidence="5" key="1">
    <citation type="journal article" date="2012" name="Science">
        <title>The Paleozoic origin of enzymatic lignin decomposition reconstructed from 31 fungal genomes.</title>
        <authorList>
            <person name="Floudas D."/>
            <person name="Binder M."/>
            <person name="Riley R."/>
            <person name="Barry K."/>
            <person name="Blanchette R.A."/>
            <person name="Henrissat B."/>
            <person name="Martinez A.T."/>
            <person name="Otillar R."/>
            <person name="Spatafora J.W."/>
            <person name="Yadav J.S."/>
            <person name="Aerts A."/>
            <person name="Benoit I."/>
            <person name="Boyd A."/>
            <person name="Carlson A."/>
            <person name="Copeland A."/>
            <person name="Coutinho P.M."/>
            <person name="de Vries R.P."/>
            <person name="Ferreira P."/>
            <person name="Findley K."/>
            <person name="Foster B."/>
            <person name="Gaskell J."/>
            <person name="Glotzer D."/>
            <person name="Gorecki P."/>
            <person name="Heitman J."/>
            <person name="Hesse C."/>
            <person name="Hori C."/>
            <person name="Igarashi K."/>
            <person name="Jurgens J.A."/>
            <person name="Kallen N."/>
            <person name="Kersten P."/>
            <person name="Kohler A."/>
            <person name="Kuees U."/>
            <person name="Kumar T.K.A."/>
            <person name="Kuo A."/>
            <person name="LaButti K."/>
            <person name="Larrondo L.F."/>
            <person name="Lindquist E."/>
            <person name="Ling A."/>
            <person name="Lombard V."/>
            <person name="Lucas S."/>
            <person name="Lundell T."/>
            <person name="Martin R."/>
            <person name="McLaughlin D.J."/>
            <person name="Morgenstern I."/>
            <person name="Morin E."/>
            <person name="Murat C."/>
            <person name="Nagy L.G."/>
            <person name="Nolan M."/>
            <person name="Ohm R.A."/>
            <person name="Patyshakuliyeva A."/>
            <person name="Rokas A."/>
            <person name="Ruiz-Duenas F.J."/>
            <person name="Sabat G."/>
            <person name="Salamov A."/>
            <person name="Samejima M."/>
            <person name="Schmutz J."/>
            <person name="Slot J.C."/>
            <person name="St John F."/>
            <person name="Stenlid J."/>
            <person name="Sun H."/>
            <person name="Sun S."/>
            <person name="Syed K."/>
            <person name="Tsang A."/>
            <person name="Wiebenga A."/>
            <person name="Young D."/>
            <person name="Pisabarro A."/>
            <person name="Eastwood D.C."/>
            <person name="Martin F."/>
            <person name="Cullen D."/>
            <person name="Grigoriev I.V."/>
            <person name="Hibbett D.S."/>
        </authorList>
    </citation>
    <scope>NUCLEOTIDE SEQUENCE [LARGE SCALE GENOMIC DNA]</scope>
    <source>
        <strain evidence="5">RWD-64-598 SS2</strain>
    </source>
</reference>
<name>A0A5M3MJR4_CONPW</name>
<keyword evidence="3" id="KW-0732">Signal</keyword>
<dbReference type="EMBL" id="JH711581">
    <property type="protein sequence ID" value="EIW79247.1"/>
    <property type="molecule type" value="Genomic_DNA"/>
</dbReference>
<organism evidence="4 5">
    <name type="scientific">Coniophora puteana (strain RWD-64-598)</name>
    <name type="common">Brown rot fungus</name>
    <dbReference type="NCBI Taxonomy" id="741705"/>
    <lineage>
        <taxon>Eukaryota</taxon>
        <taxon>Fungi</taxon>
        <taxon>Dikarya</taxon>
        <taxon>Basidiomycota</taxon>
        <taxon>Agaricomycotina</taxon>
        <taxon>Agaricomycetes</taxon>
        <taxon>Agaricomycetidae</taxon>
        <taxon>Boletales</taxon>
        <taxon>Coniophorineae</taxon>
        <taxon>Coniophoraceae</taxon>
        <taxon>Coniophora</taxon>
    </lineage>
</organism>
<feature type="region of interest" description="Disordered" evidence="1">
    <location>
        <begin position="202"/>
        <end position="238"/>
    </location>
</feature>
<evidence type="ECO:0000313" key="4">
    <source>
        <dbReference type="EMBL" id="EIW79247.1"/>
    </source>
</evidence>
<feature type="region of interest" description="Disordered" evidence="1">
    <location>
        <begin position="279"/>
        <end position="334"/>
    </location>
</feature>
<feature type="compositionally biased region" description="Pro residues" evidence="1">
    <location>
        <begin position="440"/>
        <end position="449"/>
    </location>
</feature>
<keyword evidence="5" id="KW-1185">Reference proteome</keyword>
<keyword evidence="2" id="KW-1133">Transmembrane helix</keyword>
<dbReference type="GeneID" id="19205688"/>
<feature type="compositionally biased region" description="Low complexity" evidence="1">
    <location>
        <begin position="354"/>
        <end position="368"/>
    </location>
</feature>
<proteinExistence type="predicted"/>
<dbReference type="KEGG" id="cput:CONPUDRAFT_167028"/>
<dbReference type="Proteomes" id="UP000053558">
    <property type="component" value="Unassembled WGS sequence"/>
</dbReference>
<feature type="compositionally biased region" description="Low complexity" evidence="1">
    <location>
        <begin position="203"/>
        <end position="238"/>
    </location>
</feature>
<keyword evidence="2" id="KW-0472">Membrane</keyword>
<evidence type="ECO:0000313" key="5">
    <source>
        <dbReference type="Proteomes" id="UP000053558"/>
    </source>
</evidence>
<evidence type="ECO:0000256" key="2">
    <source>
        <dbReference type="SAM" id="Phobius"/>
    </source>
</evidence>
<dbReference type="AlphaFoldDB" id="A0A5M3MJR4"/>
<evidence type="ECO:0000256" key="1">
    <source>
        <dbReference type="SAM" id="MobiDB-lite"/>
    </source>
</evidence>
<feature type="compositionally biased region" description="Polar residues" evidence="1">
    <location>
        <begin position="487"/>
        <end position="504"/>
    </location>
</feature>
<feature type="signal peptide" evidence="3">
    <location>
        <begin position="1"/>
        <end position="26"/>
    </location>
</feature>
<comment type="caution">
    <text evidence="4">The sequence shown here is derived from an EMBL/GenBank/DDBJ whole genome shotgun (WGS) entry which is preliminary data.</text>
</comment>
<sequence>MKRTRNLLLAAAAATALGSSFEFAAAQGNVTCASNTTDWYHDLVGETPCMTYWRLRSICNPQYEVPTFRPNTPGDNCDDQLADCCCNSVAWALSMLCMNCQLGTPQAPNGIDAGKGAYEIYMSNGIQECTPNVNQTLPGSIQPATCNKGLKLPNFLYTLFWVTGDWYYVYTMDTAVASVASAGSNKSSLFTAQGCPTVSPNISVSAGPSSPTSGTSTNGPLVSGDTSSSSSSGSSDTATTVGATIGGIAALVGLIGIGVYVSKTRKGWKSTVMSLSASKKSRGRYPAYGDSSSTTTDLDPFSAEPRYPPPQRSPSSTWSPPRSAHGYSSSVSMTERTYPNQLTEYAANTGFDRSSSYTHGSSGSNTNGEPFEFDRRPPSVYTSSAVQSEYGARSTFSQSIFSHGGGDAASPIHGRGGGAPPPPPPSEVSQRPTSYAPSSPLSPVPPASPRSPRVRGKGRMVSVPVLREEDSGPLNEGLETLPPSYNPAWQGSVGSHSSETQSIQRPRGAPRLLPPTPGPQGGVSLRDVKRGS</sequence>
<gene>
    <name evidence="4" type="ORF">CONPUDRAFT_167028</name>
</gene>
<dbReference type="RefSeq" id="XP_007770924.1">
    <property type="nucleotide sequence ID" value="XM_007772734.1"/>
</dbReference>
<accession>A0A5M3MJR4</accession>
<feature type="chain" id="PRO_5024404504" description="Mid2 domain-containing protein" evidence="3">
    <location>
        <begin position="27"/>
        <end position="532"/>
    </location>
</feature>
<evidence type="ECO:0000256" key="3">
    <source>
        <dbReference type="SAM" id="SignalP"/>
    </source>
</evidence>